<dbReference type="AlphaFoldDB" id="A0AAV4TK49"/>
<dbReference type="Proteomes" id="UP001054945">
    <property type="component" value="Unassembled WGS sequence"/>
</dbReference>
<dbReference type="EMBL" id="BPLR01011428">
    <property type="protein sequence ID" value="GIY46495.1"/>
    <property type="molecule type" value="Genomic_DNA"/>
</dbReference>
<accession>A0AAV4TK49</accession>
<protein>
    <recommendedName>
        <fullName evidence="3">Nucleoredoxin</fullName>
    </recommendedName>
</protein>
<evidence type="ECO:0000313" key="1">
    <source>
        <dbReference type="EMBL" id="GIY46495.1"/>
    </source>
</evidence>
<name>A0AAV4TK49_CAEEX</name>
<evidence type="ECO:0008006" key="3">
    <source>
        <dbReference type="Google" id="ProtNLM"/>
    </source>
</evidence>
<comment type="caution">
    <text evidence="1">The sequence shown here is derived from an EMBL/GenBank/DDBJ whole genome shotgun (WGS) entry which is preliminary data.</text>
</comment>
<keyword evidence="2" id="KW-1185">Reference proteome</keyword>
<gene>
    <name evidence="1" type="ORF">CEXT_132541</name>
</gene>
<proteinExistence type="predicted"/>
<feature type="non-terminal residue" evidence="1">
    <location>
        <position position="1"/>
    </location>
</feature>
<organism evidence="1 2">
    <name type="scientific">Caerostris extrusa</name>
    <name type="common">Bark spider</name>
    <name type="synonym">Caerostris bankana</name>
    <dbReference type="NCBI Taxonomy" id="172846"/>
    <lineage>
        <taxon>Eukaryota</taxon>
        <taxon>Metazoa</taxon>
        <taxon>Ecdysozoa</taxon>
        <taxon>Arthropoda</taxon>
        <taxon>Chelicerata</taxon>
        <taxon>Arachnida</taxon>
        <taxon>Araneae</taxon>
        <taxon>Araneomorphae</taxon>
        <taxon>Entelegynae</taxon>
        <taxon>Araneoidea</taxon>
        <taxon>Araneidae</taxon>
        <taxon>Caerostris</taxon>
    </lineage>
</organism>
<evidence type="ECO:0000313" key="2">
    <source>
        <dbReference type="Proteomes" id="UP001054945"/>
    </source>
</evidence>
<sequence length="42" mass="5106">LKEIFVEVAKKKIPTLYVFSEDDKVVEKELTYERLYPLEWCL</sequence>
<reference evidence="1 2" key="1">
    <citation type="submission" date="2021-06" db="EMBL/GenBank/DDBJ databases">
        <title>Caerostris extrusa draft genome.</title>
        <authorList>
            <person name="Kono N."/>
            <person name="Arakawa K."/>
        </authorList>
    </citation>
    <scope>NUCLEOTIDE SEQUENCE [LARGE SCALE GENOMIC DNA]</scope>
</reference>